<evidence type="ECO:0000313" key="12">
    <source>
        <dbReference type="Proteomes" id="UP000029389"/>
    </source>
</evidence>
<reference evidence="11 13" key="2">
    <citation type="submission" date="2018-08" db="EMBL/GenBank/DDBJ databases">
        <title>Bacillus clarus sp. nov. strain PS00077A.</title>
        <authorList>
            <person name="Mendez Acevedo M."/>
            <person name="Carroll L."/>
            <person name="Mukherjee M."/>
            <person name="Wiedmann M."/>
            <person name="Kovac J."/>
        </authorList>
    </citation>
    <scope>NUCLEOTIDE SEQUENCE [LARGE SCALE GENOMIC DNA]</scope>
    <source>
        <strain evidence="11 13">PS00077A</strain>
    </source>
</reference>
<dbReference type="PANTHER" id="PTHR33281:SF19">
    <property type="entry name" value="VOLTAGE-DEPENDENT ANION CHANNEL-FORMING PROTEIN YNEE"/>
    <property type="match status" value="1"/>
</dbReference>
<evidence type="ECO:0000256" key="4">
    <source>
        <dbReference type="ARBA" id="ARBA00022692"/>
    </source>
</evidence>
<sequence length="310" mass="34749">MVHYNNQDSLHRVFTLKGTIIRDISPQILLYICVSIGMVIINHYYVEININQTPWVIVGGALGLLLVFRTNTAYDRYWEGRKLFGAIGGSTRNLAVSFLGHWDSKGKNTDQETLKFLHLLIAFPKLAKQHLRDEKDLSEVKDLFELCSDKEKEILMESSYLPITIVFMLKTILSKGLKSGQLHPNIIINMEADLNNLLTAIGGCDRIKATPIPFAYFAHIKSLLIIFCGTLPIGLVDSLGWFTVLATTFISFAFIGIEAIGVEIEDPFGHDPNDLPLEGICIGVETHLLHLYNQNNLLESSALNSHKKII</sequence>
<proteinExistence type="inferred from homology"/>
<keyword evidence="2" id="KW-0813">Transport</keyword>
<dbReference type="PANTHER" id="PTHR33281">
    <property type="entry name" value="UPF0187 PROTEIN YNEE"/>
    <property type="match status" value="1"/>
</dbReference>
<evidence type="ECO:0000256" key="6">
    <source>
        <dbReference type="ARBA" id="ARBA00023065"/>
    </source>
</evidence>
<reference evidence="10 12" key="1">
    <citation type="submission" date="2014-04" db="EMBL/GenBank/DDBJ databases">
        <authorList>
            <person name="Bishop-Lilly K.A."/>
            <person name="Broomall S.M."/>
            <person name="Chain P.S."/>
            <person name="Chertkov O."/>
            <person name="Coyne S.R."/>
            <person name="Daligault H.E."/>
            <person name="Davenport K.W."/>
            <person name="Erkkila T."/>
            <person name="Frey K.G."/>
            <person name="Gibbons H.S."/>
            <person name="Gu W."/>
            <person name="Jaissle J."/>
            <person name="Johnson S.L."/>
            <person name="Koroleva G.I."/>
            <person name="Ladner J.T."/>
            <person name="Lo C.-C."/>
            <person name="Minogue T.D."/>
            <person name="Munk C."/>
            <person name="Palacios G.F."/>
            <person name="Redden C.L."/>
            <person name="Rosenzweig C.N."/>
            <person name="Scholz M.B."/>
            <person name="Teshima H."/>
            <person name="Xu Y."/>
        </authorList>
    </citation>
    <scope>NUCLEOTIDE SEQUENCE [LARGE SCALE GENOMIC DNA]</scope>
    <source>
        <strain evidence="10 12">BHP</strain>
    </source>
</reference>
<dbReference type="Pfam" id="PF25539">
    <property type="entry name" value="Bestrophin_2"/>
    <property type="match status" value="1"/>
</dbReference>
<comment type="similarity">
    <text evidence="8">Belongs to the anion channel-forming bestrophin (TC 1.A.46) family.</text>
</comment>
<accession>A0A090YZ36</accession>
<dbReference type="InterPro" id="IPR044669">
    <property type="entry name" value="YneE/VCCN1/2-like"/>
</dbReference>
<evidence type="ECO:0000256" key="2">
    <source>
        <dbReference type="ARBA" id="ARBA00022448"/>
    </source>
</evidence>
<evidence type="ECO:0000313" key="11">
    <source>
        <dbReference type="EMBL" id="RFT66287.1"/>
    </source>
</evidence>
<organism evidence="10 12">
    <name type="scientific">Bacillus clarus</name>
    <dbReference type="NCBI Taxonomy" id="2338372"/>
    <lineage>
        <taxon>Bacteria</taxon>
        <taxon>Bacillati</taxon>
        <taxon>Bacillota</taxon>
        <taxon>Bacilli</taxon>
        <taxon>Bacillales</taxon>
        <taxon>Bacillaceae</taxon>
        <taxon>Bacillus</taxon>
        <taxon>Bacillus cereus group</taxon>
    </lineage>
</organism>
<dbReference type="EMBL" id="JMQC01000008">
    <property type="protein sequence ID" value="KFN03602.1"/>
    <property type="molecule type" value="Genomic_DNA"/>
</dbReference>
<evidence type="ECO:0000256" key="5">
    <source>
        <dbReference type="ARBA" id="ARBA00022989"/>
    </source>
</evidence>
<evidence type="ECO:0000256" key="7">
    <source>
        <dbReference type="ARBA" id="ARBA00023136"/>
    </source>
</evidence>
<keyword evidence="13" id="KW-1185">Reference proteome</keyword>
<dbReference type="PATRIC" id="fig|1405.8.peg.3585"/>
<protein>
    <submittedName>
        <fullName evidence="10">Bestrophin, RFP-TM, chloride channel family protein</fullName>
    </submittedName>
</protein>
<evidence type="ECO:0000313" key="10">
    <source>
        <dbReference type="EMBL" id="KFN03602.1"/>
    </source>
</evidence>
<keyword evidence="3" id="KW-1003">Cell membrane</keyword>
<dbReference type="eggNOG" id="COG3781">
    <property type="taxonomic scope" value="Bacteria"/>
</dbReference>
<comment type="caution">
    <text evidence="10">The sequence shown here is derived from an EMBL/GenBank/DDBJ whole genome shotgun (WGS) entry which is preliminary data.</text>
</comment>
<name>A0A090YZ36_9BACI</name>
<evidence type="ECO:0000256" key="3">
    <source>
        <dbReference type="ARBA" id="ARBA00022475"/>
    </source>
</evidence>
<feature type="transmembrane region" description="Helical" evidence="9">
    <location>
        <begin position="28"/>
        <end position="46"/>
    </location>
</feature>
<evidence type="ECO:0000256" key="1">
    <source>
        <dbReference type="ARBA" id="ARBA00004651"/>
    </source>
</evidence>
<keyword evidence="6" id="KW-0406">Ion transport</keyword>
<feature type="transmembrane region" description="Helical" evidence="9">
    <location>
        <begin position="214"/>
        <end position="233"/>
    </location>
</feature>
<keyword evidence="5 9" id="KW-1133">Transmembrane helix</keyword>
<keyword evidence="4 9" id="KW-0812">Transmembrane</keyword>
<gene>
    <name evidence="11" type="ORF">D0U04_15015</name>
    <name evidence="10" type="ORF">DJ93_3490</name>
</gene>
<dbReference type="Proteomes" id="UP000029389">
    <property type="component" value="Unassembled WGS sequence"/>
</dbReference>
<evidence type="ECO:0000256" key="9">
    <source>
        <dbReference type="SAM" id="Phobius"/>
    </source>
</evidence>
<feature type="transmembrane region" description="Helical" evidence="9">
    <location>
        <begin position="239"/>
        <end position="260"/>
    </location>
</feature>
<dbReference type="AlphaFoldDB" id="A0A090YZ36"/>
<evidence type="ECO:0000256" key="8">
    <source>
        <dbReference type="ARBA" id="ARBA00034708"/>
    </source>
</evidence>
<dbReference type="GO" id="GO:0005254">
    <property type="term" value="F:chloride channel activity"/>
    <property type="evidence" value="ECO:0007669"/>
    <property type="project" value="InterPro"/>
</dbReference>
<comment type="subcellular location">
    <subcellularLocation>
        <location evidence="1">Cell membrane</location>
        <topology evidence="1">Multi-pass membrane protein</topology>
    </subcellularLocation>
</comment>
<feature type="transmembrane region" description="Helical" evidence="9">
    <location>
        <begin position="52"/>
        <end position="68"/>
    </location>
</feature>
<dbReference type="RefSeq" id="WP_042982276.1">
    <property type="nucleotide sequence ID" value="NZ_JMQC01000008.1"/>
</dbReference>
<evidence type="ECO:0000313" key="13">
    <source>
        <dbReference type="Proteomes" id="UP000264294"/>
    </source>
</evidence>
<dbReference type="GO" id="GO:0005886">
    <property type="term" value="C:plasma membrane"/>
    <property type="evidence" value="ECO:0007669"/>
    <property type="project" value="UniProtKB-SubCell"/>
</dbReference>
<keyword evidence="7 9" id="KW-0472">Membrane</keyword>
<dbReference type="Proteomes" id="UP000264294">
    <property type="component" value="Unassembled WGS sequence"/>
</dbReference>
<dbReference type="STRING" id="1405.B7492_18705"/>
<dbReference type="EMBL" id="QVOD01000016">
    <property type="protein sequence ID" value="RFT66287.1"/>
    <property type="molecule type" value="Genomic_DNA"/>
</dbReference>